<dbReference type="AlphaFoldDB" id="A0A1X3IVE2"/>
<evidence type="ECO:0000313" key="2">
    <source>
        <dbReference type="Proteomes" id="UP000193942"/>
    </source>
</evidence>
<organism evidence="1 2">
    <name type="scientific">Escherichia coli TA447</name>
    <dbReference type="NCBI Taxonomy" id="656447"/>
    <lineage>
        <taxon>Bacteria</taxon>
        <taxon>Pseudomonadati</taxon>
        <taxon>Pseudomonadota</taxon>
        <taxon>Gammaproteobacteria</taxon>
        <taxon>Enterobacterales</taxon>
        <taxon>Enterobacteriaceae</taxon>
        <taxon>Escherichia</taxon>
    </lineage>
</organism>
<dbReference type="Proteomes" id="UP000193942">
    <property type="component" value="Unassembled WGS sequence"/>
</dbReference>
<evidence type="ECO:0000313" key="1">
    <source>
        <dbReference type="EMBL" id="OSK90532.1"/>
    </source>
</evidence>
<gene>
    <name evidence="1" type="ORF">ECXG_02324</name>
</gene>
<dbReference type="EMBL" id="ADIZ01000040">
    <property type="protein sequence ID" value="OSK90532.1"/>
    <property type="molecule type" value="Genomic_DNA"/>
</dbReference>
<name>A0A1X3IVE2_ECOLX</name>
<sequence length="37" mass="4472">MNFELGIHLKGGLDQDVKKPTLRRFLLFSLSWWLWPE</sequence>
<protein>
    <submittedName>
        <fullName evidence="1">Uncharacterized protein</fullName>
    </submittedName>
</protein>
<proteinExistence type="predicted"/>
<reference evidence="1 2" key="1">
    <citation type="submission" date="2010-04" db="EMBL/GenBank/DDBJ databases">
        <title>The Genome Sequence of Escherichia coli TA447.</title>
        <authorList>
            <consortium name="The Broad Institute Genome Sequencing Platform"/>
            <consortium name="The Broad Institute Genome Sequencing Center for Infectious Disease"/>
            <person name="Feldgarden M."/>
            <person name="Gordon D.M."/>
            <person name="Johnson J.R."/>
            <person name="Johnston B.D."/>
            <person name="Young S."/>
            <person name="Zeng Q."/>
            <person name="Koehrsen M."/>
            <person name="Alvarado L."/>
            <person name="Berlin A.M."/>
            <person name="Borenstein D."/>
            <person name="Chapman S.B."/>
            <person name="Chen Z."/>
            <person name="Engels R."/>
            <person name="Freedman E."/>
            <person name="Gellesch M."/>
            <person name="Goldberg J."/>
            <person name="Griggs A."/>
            <person name="Gujja S."/>
            <person name="Heilman E.R."/>
            <person name="Heiman D.I."/>
            <person name="Hepburn T.A."/>
            <person name="Howarth C."/>
            <person name="Jen D."/>
            <person name="Larson L."/>
            <person name="Mehta T."/>
            <person name="Park D."/>
            <person name="Pearson M."/>
            <person name="Richards J."/>
            <person name="Roberts A."/>
            <person name="Saif S."/>
            <person name="Shea T.D."/>
            <person name="Shenoy N."/>
            <person name="Sisk P."/>
            <person name="Stolte C."/>
            <person name="Sykes S.N."/>
            <person name="Walk T."/>
            <person name="White J."/>
            <person name="Yandava C."/>
            <person name="Haas B."/>
            <person name="Henn M.R."/>
            <person name="Nusbaum C."/>
            <person name="Birren B."/>
        </authorList>
    </citation>
    <scope>NUCLEOTIDE SEQUENCE [LARGE SCALE GENOMIC DNA]</scope>
    <source>
        <strain evidence="1 2">TA447</strain>
    </source>
</reference>
<comment type="caution">
    <text evidence="1">The sequence shown here is derived from an EMBL/GenBank/DDBJ whole genome shotgun (WGS) entry which is preliminary data.</text>
</comment>
<accession>A0A1X3IVE2</accession>